<evidence type="ECO:0000313" key="1">
    <source>
        <dbReference type="EMBL" id="MDX6191624.1"/>
    </source>
</evidence>
<reference evidence="1 2" key="1">
    <citation type="submission" date="2023-11" db="EMBL/GenBank/DDBJ databases">
        <title>Unpublished Manusciprt.</title>
        <authorList>
            <person name="Saticioglu I.B."/>
            <person name="Ay H."/>
            <person name="Ajmi N."/>
            <person name="Altun S."/>
            <person name="Duman M."/>
        </authorList>
    </citation>
    <scope>NUCLEOTIDE SEQUENCE [LARGE SCALE GENOMIC DNA]</scope>
    <source>
        <strain evidence="1 2">Fl-318</strain>
    </source>
</reference>
<dbReference type="EMBL" id="JAWXVI010000011">
    <property type="protein sequence ID" value="MDX6191624.1"/>
    <property type="molecule type" value="Genomic_DNA"/>
</dbReference>
<accession>A0ABU4RG99</accession>
<organism evidence="1 2">
    <name type="scientific">Flavobacterium cupriresistens</name>
    <dbReference type="NCBI Taxonomy" id="2893885"/>
    <lineage>
        <taxon>Bacteria</taxon>
        <taxon>Pseudomonadati</taxon>
        <taxon>Bacteroidota</taxon>
        <taxon>Flavobacteriia</taxon>
        <taxon>Flavobacteriales</taxon>
        <taxon>Flavobacteriaceae</taxon>
        <taxon>Flavobacterium</taxon>
    </lineage>
</organism>
<name>A0ABU4RG99_9FLAO</name>
<dbReference type="SUPFAM" id="SSF51905">
    <property type="entry name" value="FAD/NAD(P)-binding domain"/>
    <property type="match status" value="1"/>
</dbReference>
<gene>
    <name evidence="1" type="ORF">SGQ83_19880</name>
</gene>
<evidence type="ECO:0000313" key="2">
    <source>
        <dbReference type="Proteomes" id="UP001273350"/>
    </source>
</evidence>
<evidence type="ECO:0008006" key="3">
    <source>
        <dbReference type="Google" id="ProtNLM"/>
    </source>
</evidence>
<dbReference type="Gene3D" id="3.50.50.60">
    <property type="entry name" value="FAD/NAD(P)-binding domain"/>
    <property type="match status" value="1"/>
</dbReference>
<comment type="caution">
    <text evidence="1">The sequence shown here is derived from an EMBL/GenBank/DDBJ whole genome shotgun (WGS) entry which is preliminary data.</text>
</comment>
<keyword evidence="2" id="KW-1185">Reference proteome</keyword>
<dbReference type="PANTHER" id="PTHR43422:SF3">
    <property type="entry name" value="THIAMINE THIAZOLE SYNTHASE"/>
    <property type="match status" value="1"/>
</dbReference>
<proteinExistence type="predicted"/>
<sequence>MNMNTKREHAVVIGGSMAGLVTARVLSKHFRNVTIIEKDKVNDKPETRKGQPQTRHIHLVLAQAMNILLGYFPSLKKELIEAGALELDVCNDYNWYSYGGYKKKGVTGITALTMTRELLEYHVKKHVLSIGNITILDETKALEMKMKDENVYALVLEKAGEKQLINTDFVVDASGRGTRAYKWLEQHGYATPEETKIKIDIMYVTILLERKEIPQGKKAEVISYTPDAPNEKLGAVLMPIEENRWVLTLIGMRGVEPPQNDEELLKFLKGLPISGLYDTVSEAKRLTDFLVFKCPHSIRRHYEKLKKFPGSYVVLGDAVSNFNPMYAQGMASSICQAKVLDEVLTIIPANDKVFKPHIKKVNAVIEDFWTAGSYEDFKYPETEGEKPVGLKMVNGYMKALQKAANKDTELFKEILEVAGYLKSGKTLFRPKIMWKVFKTNL</sequence>
<dbReference type="InterPro" id="IPR036188">
    <property type="entry name" value="FAD/NAD-bd_sf"/>
</dbReference>
<dbReference type="Proteomes" id="UP001273350">
    <property type="component" value="Unassembled WGS sequence"/>
</dbReference>
<protein>
    <recommendedName>
        <fullName evidence="3">FAD-dependent monooxygenase</fullName>
    </recommendedName>
</protein>
<dbReference type="RefSeq" id="WP_230002155.1">
    <property type="nucleotide sequence ID" value="NZ_CP087134.1"/>
</dbReference>
<dbReference type="PANTHER" id="PTHR43422">
    <property type="entry name" value="THIAMINE THIAZOLE SYNTHASE"/>
    <property type="match status" value="1"/>
</dbReference>